<keyword evidence="1" id="KW-0812">Transmembrane</keyword>
<keyword evidence="1" id="KW-0472">Membrane</keyword>
<dbReference type="Proteomes" id="UP000550895">
    <property type="component" value="Unassembled WGS sequence"/>
</dbReference>
<keyword evidence="3" id="KW-1185">Reference proteome</keyword>
<dbReference type="EMBL" id="JACHGA010000008">
    <property type="protein sequence ID" value="MBB5277321.1"/>
    <property type="molecule type" value="Genomic_DNA"/>
</dbReference>
<organism evidence="2 3">
    <name type="scientific">Rhizobium rosettiformans</name>
    <dbReference type="NCBI Taxonomy" id="1368430"/>
    <lineage>
        <taxon>Bacteria</taxon>
        <taxon>Pseudomonadati</taxon>
        <taxon>Pseudomonadota</taxon>
        <taxon>Alphaproteobacteria</taxon>
        <taxon>Hyphomicrobiales</taxon>
        <taxon>Rhizobiaceae</taxon>
        <taxon>Rhizobium/Agrobacterium group</taxon>
        <taxon>Rhizobium</taxon>
    </lineage>
</organism>
<reference evidence="2 3" key="1">
    <citation type="submission" date="2020-08" db="EMBL/GenBank/DDBJ databases">
        <title>Genomic Encyclopedia of Type Strains, Phase IV (KMG-IV): sequencing the most valuable type-strain genomes for metagenomic binning, comparative biology and taxonomic classification.</title>
        <authorList>
            <person name="Goeker M."/>
        </authorList>
    </citation>
    <scope>NUCLEOTIDE SEQUENCE [LARGE SCALE GENOMIC DNA]</scope>
    <source>
        <strain evidence="2 3">DSM 26376</strain>
    </source>
</reference>
<proteinExistence type="predicted"/>
<dbReference type="RefSeq" id="WP_310243214.1">
    <property type="nucleotide sequence ID" value="NZ_JAVDVP010000005.1"/>
</dbReference>
<accession>A0A7W8HS58</accession>
<sequence length="44" mass="4839">MSHAIAKIFGEPRCWRSAEMCRQRIAMAAATLSIGFLAFLVVAL</sequence>
<comment type="caution">
    <text evidence="2">The sequence shown here is derived from an EMBL/GenBank/DDBJ whole genome shotgun (WGS) entry which is preliminary data.</text>
</comment>
<dbReference type="AlphaFoldDB" id="A0A7W8HS58"/>
<evidence type="ECO:0000313" key="2">
    <source>
        <dbReference type="EMBL" id="MBB5277321.1"/>
    </source>
</evidence>
<feature type="transmembrane region" description="Helical" evidence="1">
    <location>
        <begin position="25"/>
        <end position="43"/>
    </location>
</feature>
<protein>
    <submittedName>
        <fullName evidence="2">Uncharacterized protein</fullName>
    </submittedName>
</protein>
<gene>
    <name evidence="2" type="ORF">HNR26_003401</name>
</gene>
<evidence type="ECO:0000313" key="3">
    <source>
        <dbReference type="Proteomes" id="UP000550895"/>
    </source>
</evidence>
<evidence type="ECO:0000256" key="1">
    <source>
        <dbReference type="SAM" id="Phobius"/>
    </source>
</evidence>
<name>A0A7W8HS58_9HYPH</name>
<keyword evidence="1" id="KW-1133">Transmembrane helix</keyword>